<feature type="transmembrane region" description="Helical" evidence="1">
    <location>
        <begin position="12"/>
        <end position="36"/>
    </location>
</feature>
<evidence type="ECO:0000313" key="3">
    <source>
        <dbReference type="Proteomes" id="UP000286134"/>
    </source>
</evidence>
<sequence>MSNKSSSSNVHPLYPLLIPIIMFSIAFSANSIPMLMTCINCQCTPAKKPNVISTESLYGI</sequence>
<keyword evidence="1" id="KW-1133">Transmembrane helix</keyword>
<organism evidence="2 3">
    <name type="scientific">Erysiphe neolycopersici</name>
    <dbReference type="NCBI Taxonomy" id="212602"/>
    <lineage>
        <taxon>Eukaryota</taxon>
        <taxon>Fungi</taxon>
        <taxon>Dikarya</taxon>
        <taxon>Ascomycota</taxon>
        <taxon>Pezizomycotina</taxon>
        <taxon>Leotiomycetes</taxon>
        <taxon>Erysiphales</taxon>
        <taxon>Erysiphaceae</taxon>
        <taxon>Erysiphe</taxon>
    </lineage>
</organism>
<comment type="caution">
    <text evidence="2">The sequence shown here is derived from an EMBL/GenBank/DDBJ whole genome shotgun (WGS) entry which is preliminary data.</text>
</comment>
<keyword evidence="1" id="KW-0812">Transmembrane</keyword>
<dbReference type="Proteomes" id="UP000286134">
    <property type="component" value="Unassembled WGS sequence"/>
</dbReference>
<evidence type="ECO:0000256" key="1">
    <source>
        <dbReference type="SAM" id="Phobius"/>
    </source>
</evidence>
<reference evidence="2 3" key="1">
    <citation type="journal article" date="2018" name="BMC Genomics">
        <title>Comparative genome analyses reveal sequence features reflecting distinct modes of host-adaptation between dicot and monocot powdery mildew.</title>
        <authorList>
            <person name="Wu Y."/>
            <person name="Ma X."/>
            <person name="Pan Z."/>
            <person name="Kale S.D."/>
            <person name="Song Y."/>
            <person name="King H."/>
            <person name="Zhang Q."/>
            <person name="Presley C."/>
            <person name="Deng X."/>
            <person name="Wei C.I."/>
            <person name="Xiao S."/>
        </authorList>
    </citation>
    <scope>NUCLEOTIDE SEQUENCE [LARGE SCALE GENOMIC DNA]</scope>
    <source>
        <strain evidence="2">UMSG2</strain>
    </source>
</reference>
<keyword evidence="3" id="KW-1185">Reference proteome</keyword>
<gene>
    <name evidence="2" type="ORF">OnM2_04075</name>
</gene>
<dbReference type="EMBL" id="MCFK01004430">
    <property type="protein sequence ID" value="RKF61201.1"/>
    <property type="molecule type" value="Genomic_DNA"/>
</dbReference>
<keyword evidence="1" id="KW-0472">Membrane</keyword>
<dbReference type="AlphaFoldDB" id="A0A420HUS8"/>
<proteinExistence type="predicted"/>
<evidence type="ECO:0000313" key="2">
    <source>
        <dbReference type="EMBL" id="RKF61201.1"/>
    </source>
</evidence>
<name>A0A420HUS8_9PEZI</name>
<protein>
    <submittedName>
        <fullName evidence="2">Uncharacterized protein</fullName>
    </submittedName>
</protein>
<accession>A0A420HUS8</accession>